<proteinExistence type="predicted"/>
<dbReference type="AlphaFoldDB" id="A0A9P6ZHE5"/>
<gene>
    <name evidence="1" type="ORF">EV702DRAFT_1204697</name>
</gene>
<organism evidence="1 2">
    <name type="scientific">Suillus placidus</name>
    <dbReference type="NCBI Taxonomy" id="48579"/>
    <lineage>
        <taxon>Eukaryota</taxon>
        <taxon>Fungi</taxon>
        <taxon>Dikarya</taxon>
        <taxon>Basidiomycota</taxon>
        <taxon>Agaricomycotina</taxon>
        <taxon>Agaricomycetes</taxon>
        <taxon>Agaricomycetidae</taxon>
        <taxon>Boletales</taxon>
        <taxon>Suillineae</taxon>
        <taxon>Suillaceae</taxon>
        <taxon>Suillus</taxon>
    </lineage>
</organism>
<comment type="caution">
    <text evidence="1">The sequence shown here is derived from an EMBL/GenBank/DDBJ whole genome shotgun (WGS) entry which is preliminary data.</text>
</comment>
<sequence length="136" mass="13694">MSSTPPASVSCSSLSTAATASPATFHAALPTDAAPLWATFAALRAIACSYWTVWPAAAALHSAVCWPPAVPSNVTRCQNPGGSRIVEDATKPGSPSTISSVIKSPSIIQPGSPSTVSSVIENPSIIPSIAKIAAQP</sequence>
<evidence type="ECO:0000313" key="2">
    <source>
        <dbReference type="Proteomes" id="UP000714275"/>
    </source>
</evidence>
<dbReference type="EMBL" id="JABBWD010000112">
    <property type="protein sequence ID" value="KAG1765171.1"/>
    <property type="molecule type" value="Genomic_DNA"/>
</dbReference>
<keyword evidence="2" id="KW-1185">Reference proteome</keyword>
<protein>
    <submittedName>
        <fullName evidence="1">Uncharacterized protein</fullName>
    </submittedName>
</protein>
<name>A0A9P6ZHE5_9AGAM</name>
<reference evidence="1" key="1">
    <citation type="journal article" date="2020" name="New Phytol.">
        <title>Comparative genomics reveals dynamic genome evolution in host specialist ectomycorrhizal fungi.</title>
        <authorList>
            <person name="Lofgren L.A."/>
            <person name="Nguyen N.H."/>
            <person name="Vilgalys R."/>
            <person name="Ruytinx J."/>
            <person name="Liao H.L."/>
            <person name="Branco S."/>
            <person name="Kuo A."/>
            <person name="LaButti K."/>
            <person name="Lipzen A."/>
            <person name="Andreopoulos W."/>
            <person name="Pangilinan J."/>
            <person name="Riley R."/>
            <person name="Hundley H."/>
            <person name="Na H."/>
            <person name="Barry K."/>
            <person name="Grigoriev I.V."/>
            <person name="Stajich J.E."/>
            <person name="Kennedy P.G."/>
        </authorList>
    </citation>
    <scope>NUCLEOTIDE SEQUENCE</scope>
    <source>
        <strain evidence="1">DOB743</strain>
    </source>
</reference>
<evidence type="ECO:0000313" key="1">
    <source>
        <dbReference type="EMBL" id="KAG1765171.1"/>
    </source>
</evidence>
<dbReference type="Proteomes" id="UP000714275">
    <property type="component" value="Unassembled WGS sequence"/>
</dbReference>
<accession>A0A9P6ZHE5</accession>